<comment type="subcellular location">
    <subcellularLocation>
        <location evidence="1">Secreted</location>
    </subcellularLocation>
</comment>
<comment type="similarity">
    <text evidence="2">Belongs to the pleurocidin family.</text>
</comment>
<name>A0A6A5ECU1_PERFL</name>
<dbReference type="Pfam" id="PF08107">
    <property type="entry name" value="Antimicrobial12"/>
    <property type="match status" value="1"/>
</dbReference>
<keyword evidence="3" id="KW-0964">Secreted</keyword>
<dbReference type="GO" id="GO:0005576">
    <property type="term" value="C:extracellular region"/>
    <property type="evidence" value="ECO:0007669"/>
    <property type="project" value="UniProtKB-SubCell"/>
</dbReference>
<feature type="compositionally biased region" description="Pro residues" evidence="7">
    <location>
        <begin position="56"/>
        <end position="67"/>
    </location>
</feature>
<evidence type="ECO:0000256" key="5">
    <source>
        <dbReference type="ARBA" id="ARBA00022815"/>
    </source>
</evidence>
<evidence type="ECO:0000256" key="8">
    <source>
        <dbReference type="SAM" id="SignalP"/>
    </source>
</evidence>
<feature type="signal peptide" evidence="8">
    <location>
        <begin position="1"/>
        <end position="22"/>
    </location>
</feature>
<evidence type="ECO:0000256" key="2">
    <source>
        <dbReference type="ARBA" id="ARBA00007419"/>
    </source>
</evidence>
<dbReference type="EMBL" id="VHII01000018">
    <property type="protein sequence ID" value="KAF1376875.1"/>
    <property type="molecule type" value="Genomic_DNA"/>
</dbReference>
<reference evidence="9 10" key="1">
    <citation type="submission" date="2019-06" db="EMBL/GenBank/DDBJ databases">
        <title>A chromosome-scale genome assembly of the European perch, Perca fluviatilis.</title>
        <authorList>
            <person name="Roques C."/>
            <person name="Zahm M."/>
            <person name="Cabau C."/>
            <person name="Klopp C."/>
            <person name="Bouchez O."/>
            <person name="Donnadieu C."/>
            <person name="Kuhl H."/>
            <person name="Gislard M."/>
            <person name="Guendouz S."/>
            <person name="Journot L."/>
            <person name="Haffray P."/>
            <person name="Bestin A."/>
            <person name="Morvezen R."/>
            <person name="Feron R."/>
            <person name="Wen M."/>
            <person name="Jouanno E."/>
            <person name="Herpin A."/>
            <person name="Schartl M."/>
            <person name="Postlethwait J."/>
            <person name="Schaerlinger B."/>
            <person name="Chardard D."/>
            <person name="Lecocq T."/>
            <person name="Poncet C."/>
            <person name="Jaffrelo L."/>
            <person name="Lampietro C."/>
            <person name="Guiguen Y."/>
        </authorList>
    </citation>
    <scope>NUCLEOTIDE SEQUENCE [LARGE SCALE GENOMIC DNA]</scope>
    <source>
        <tissue evidence="9">Blood</tissue>
    </source>
</reference>
<protein>
    <recommendedName>
        <fullName evidence="11">Piscidin</fullName>
    </recommendedName>
</protein>
<feature type="region of interest" description="Disordered" evidence="7">
    <location>
        <begin position="48"/>
        <end position="67"/>
    </location>
</feature>
<accession>A0A6A5ECU1</accession>
<evidence type="ECO:0000256" key="6">
    <source>
        <dbReference type="ARBA" id="ARBA00023022"/>
    </source>
</evidence>
<organism evidence="9 10">
    <name type="scientific">Perca fluviatilis</name>
    <name type="common">European perch</name>
    <dbReference type="NCBI Taxonomy" id="8168"/>
    <lineage>
        <taxon>Eukaryota</taxon>
        <taxon>Metazoa</taxon>
        <taxon>Chordata</taxon>
        <taxon>Craniata</taxon>
        <taxon>Vertebrata</taxon>
        <taxon>Euteleostomi</taxon>
        <taxon>Actinopterygii</taxon>
        <taxon>Neopterygii</taxon>
        <taxon>Teleostei</taxon>
        <taxon>Neoteleostei</taxon>
        <taxon>Acanthomorphata</taxon>
        <taxon>Eupercaria</taxon>
        <taxon>Perciformes</taxon>
        <taxon>Percoidei</taxon>
        <taxon>Percidae</taxon>
        <taxon>Percinae</taxon>
        <taxon>Perca</taxon>
    </lineage>
</organism>
<dbReference type="GO" id="GO:0042742">
    <property type="term" value="P:defense response to bacterium"/>
    <property type="evidence" value="ECO:0007669"/>
    <property type="project" value="UniProtKB-KW"/>
</dbReference>
<evidence type="ECO:0000256" key="1">
    <source>
        <dbReference type="ARBA" id="ARBA00004613"/>
    </source>
</evidence>
<evidence type="ECO:0000256" key="3">
    <source>
        <dbReference type="ARBA" id="ARBA00022525"/>
    </source>
</evidence>
<evidence type="ECO:0000256" key="7">
    <source>
        <dbReference type="SAM" id="MobiDB-lite"/>
    </source>
</evidence>
<sequence length="67" mass="7234">MKCIAVFLVLSMVLLMAEPGECFWKWIAGHVVNGISGIIKGGAEDQLDKRSIDYNPGPPPPGPPSFH</sequence>
<evidence type="ECO:0000256" key="4">
    <source>
        <dbReference type="ARBA" id="ARBA00022529"/>
    </source>
</evidence>
<comment type="caution">
    <text evidence="9">The sequence shown here is derived from an EMBL/GenBank/DDBJ whole genome shotgun (WGS) entry which is preliminary data.</text>
</comment>
<evidence type="ECO:0008006" key="11">
    <source>
        <dbReference type="Google" id="ProtNLM"/>
    </source>
</evidence>
<keyword evidence="5" id="KW-0027">Amidation</keyword>
<proteinExistence type="inferred from homology"/>
<keyword evidence="4" id="KW-0929">Antimicrobial</keyword>
<keyword evidence="10" id="KW-1185">Reference proteome</keyword>
<dbReference type="Proteomes" id="UP000465112">
    <property type="component" value="Unassembled WGS sequence"/>
</dbReference>
<gene>
    <name evidence="9" type="ORF">PFLUV_G00216020</name>
</gene>
<evidence type="ECO:0000313" key="9">
    <source>
        <dbReference type="EMBL" id="KAF1376875.1"/>
    </source>
</evidence>
<dbReference type="AlphaFoldDB" id="A0A6A5ECU1"/>
<dbReference type="InterPro" id="IPR012515">
    <property type="entry name" value="Antimicrobial12"/>
</dbReference>
<feature type="chain" id="PRO_5025516783" description="Piscidin" evidence="8">
    <location>
        <begin position="23"/>
        <end position="67"/>
    </location>
</feature>
<keyword evidence="6" id="KW-0044">Antibiotic</keyword>
<keyword evidence="8" id="KW-0732">Signal</keyword>
<evidence type="ECO:0000313" key="10">
    <source>
        <dbReference type="Proteomes" id="UP000465112"/>
    </source>
</evidence>